<keyword evidence="10" id="KW-1185">Reference proteome</keyword>
<dbReference type="InterPro" id="IPR049453">
    <property type="entry name" value="Memb_transporter_dom"/>
</dbReference>
<evidence type="ECO:0000256" key="4">
    <source>
        <dbReference type="ARBA" id="ARBA00022989"/>
    </source>
</evidence>
<dbReference type="PANTHER" id="PTHR30509:SF9">
    <property type="entry name" value="MULTIDRUG RESISTANCE PROTEIN MDTO"/>
    <property type="match status" value="1"/>
</dbReference>
<dbReference type="RefSeq" id="WP_268046320.1">
    <property type="nucleotide sequence ID" value="NZ_CP104064.1"/>
</dbReference>
<protein>
    <submittedName>
        <fullName evidence="9">FUSC family protein</fullName>
    </submittedName>
</protein>
<feature type="transmembrane region" description="Helical" evidence="7">
    <location>
        <begin position="118"/>
        <end position="135"/>
    </location>
</feature>
<feature type="domain" description="Integral membrane bound transporter" evidence="8">
    <location>
        <begin position="29"/>
        <end position="151"/>
    </location>
</feature>
<gene>
    <name evidence="9" type="ORF">NZD86_09750</name>
</gene>
<reference evidence="9" key="1">
    <citation type="submission" date="2022-08" db="EMBL/GenBank/DDBJ databases">
        <title>Alicyclobacillus dauci DSM2870, complete genome.</title>
        <authorList>
            <person name="Wang Q."/>
            <person name="Cai R."/>
            <person name="Wang Z."/>
        </authorList>
    </citation>
    <scope>NUCLEOTIDE SEQUENCE</scope>
    <source>
        <strain evidence="9">DSM 28700</strain>
    </source>
</reference>
<keyword evidence="3 7" id="KW-0812">Transmembrane</keyword>
<accession>A0ABY6Z767</accession>
<dbReference type="PANTHER" id="PTHR30509">
    <property type="entry name" value="P-HYDROXYBENZOIC ACID EFFLUX PUMP SUBUNIT-RELATED"/>
    <property type="match status" value="1"/>
</dbReference>
<evidence type="ECO:0000256" key="6">
    <source>
        <dbReference type="ARBA" id="ARBA00043993"/>
    </source>
</evidence>
<comment type="similarity">
    <text evidence="6">Belongs to the YccS/YhfK family.</text>
</comment>
<dbReference type="EMBL" id="CP104064">
    <property type="protein sequence ID" value="WAH38730.1"/>
    <property type="molecule type" value="Genomic_DNA"/>
</dbReference>
<evidence type="ECO:0000256" key="3">
    <source>
        <dbReference type="ARBA" id="ARBA00022692"/>
    </source>
</evidence>
<name>A0ABY6Z767_9BACL</name>
<sequence length="336" mass="38228">MKARQIQREKSSFLERTGIVWKTTLGSVIAWEAARLLGSKHPYLAPLTLILCIQTTIGQSLRFSLYRCVGTVIGVLLIGFFAKGIPVTAWALGIALFISTSLMKLLRMNDTIIHQVALSILFVLYFESHSAGYAWDRARDTLIGSLVAVVFVTVFFPTNETRKSEQSMRRFVQDFAQVVDQTGQAVHDNDFQFLNVTLKQRLIDLFNQLQKMNQSLTQAKQSLRFNLYAAPSATERVSQQMNVLQQAYIRFTSLAETLTTDFTKEQRDKWSQSLRSIAVDLRDWPNHSQTVSAPKTTPNVQLPHLFNEEAATYELQRLMEYLRGNVSVNRPRAKSD</sequence>
<evidence type="ECO:0000256" key="5">
    <source>
        <dbReference type="ARBA" id="ARBA00023136"/>
    </source>
</evidence>
<evidence type="ECO:0000313" key="10">
    <source>
        <dbReference type="Proteomes" id="UP001164803"/>
    </source>
</evidence>
<comment type="subcellular location">
    <subcellularLocation>
        <location evidence="1">Cell membrane</location>
        <topology evidence="1">Multi-pass membrane protein</topology>
    </subcellularLocation>
</comment>
<evidence type="ECO:0000256" key="7">
    <source>
        <dbReference type="SAM" id="Phobius"/>
    </source>
</evidence>
<keyword evidence="4 7" id="KW-1133">Transmembrane helix</keyword>
<keyword evidence="2" id="KW-1003">Cell membrane</keyword>
<evidence type="ECO:0000256" key="2">
    <source>
        <dbReference type="ARBA" id="ARBA00022475"/>
    </source>
</evidence>
<evidence type="ECO:0000313" key="9">
    <source>
        <dbReference type="EMBL" id="WAH38730.1"/>
    </source>
</evidence>
<dbReference type="Pfam" id="PF13515">
    <property type="entry name" value="FUSC_2"/>
    <property type="match status" value="1"/>
</dbReference>
<organism evidence="9 10">
    <name type="scientific">Alicyclobacillus dauci</name>
    <dbReference type="NCBI Taxonomy" id="1475485"/>
    <lineage>
        <taxon>Bacteria</taxon>
        <taxon>Bacillati</taxon>
        <taxon>Bacillota</taxon>
        <taxon>Bacilli</taxon>
        <taxon>Bacillales</taxon>
        <taxon>Alicyclobacillaceae</taxon>
        <taxon>Alicyclobacillus</taxon>
    </lineage>
</organism>
<evidence type="ECO:0000256" key="1">
    <source>
        <dbReference type="ARBA" id="ARBA00004651"/>
    </source>
</evidence>
<evidence type="ECO:0000259" key="8">
    <source>
        <dbReference type="Pfam" id="PF13515"/>
    </source>
</evidence>
<proteinExistence type="inferred from homology"/>
<keyword evidence="5 7" id="KW-0472">Membrane</keyword>
<feature type="transmembrane region" description="Helical" evidence="7">
    <location>
        <begin position="141"/>
        <end position="159"/>
    </location>
</feature>
<dbReference type="Proteomes" id="UP001164803">
    <property type="component" value="Chromosome"/>
</dbReference>